<name>A0AAV3R7E1_LITER</name>
<proteinExistence type="predicted"/>
<comment type="caution">
    <text evidence="1">The sequence shown here is derived from an EMBL/GenBank/DDBJ whole genome shotgun (WGS) entry which is preliminary data.</text>
</comment>
<organism evidence="1 2">
    <name type="scientific">Lithospermum erythrorhizon</name>
    <name type="common">Purple gromwell</name>
    <name type="synonym">Lithospermum officinale var. erythrorhizon</name>
    <dbReference type="NCBI Taxonomy" id="34254"/>
    <lineage>
        <taxon>Eukaryota</taxon>
        <taxon>Viridiplantae</taxon>
        <taxon>Streptophyta</taxon>
        <taxon>Embryophyta</taxon>
        <taxon>Tracheophyta</taxon>
        <taxon>Spermatophyta</taxon>
        <taxon>Magnoliopsida</taxon>
        <taxon>eudicotyledons</taxon>
        <taxon>Gunneridae</taxon>
        <taxon>Pentapetalae</taxon>
        <taxon>asterids</taxon>
        <taxon>lamiids</taxon>
        <taxon>Boraginales</taxon>
        <taxon>Boraginaceae</taxon>
        <taxon>Boraginoideae</taxon>
        <taxon>Lithospermeae</taxon>
        <taxon>Lithospermum</taxon>
    </lineage>
</organism>
<evidence type="ECO:0000313" key="2">
    <source>
        <dbReference type="Proteomes" id="UP001454036"/>
    </source>
</evidence>
<gene>
    <name evidence="1" type="ORF">LIER_26160</name>
</gene>
<sequence length="83" mass="8958">MWSGIEGDGRRKVGRKGLVVSGNTSLTTGASSGMSFFAVLRDFLGTGVKAEASEVSPELGSWQNLQLRVWKLPIETSEIGPRY</sequence>
<dbReference type="EMBL" id="BAABME010008062">
    <property type="protein sequence ID" value="GAA0172309.1"/>
    <property type="molecule type" value="Genomic_DNA"/>
</dbReference>
<dbReference type="Proteomes" id="UP001454036">
    <property type="component" value="Unassembled WGS sequence"/>
</dbReference>
<keyword evidence="2" id="KW-1185">Reference proteome</keyword>
<reference evidence="1 2" key="1">
    <citation type="submission" date="2024-01" db="EMBL/GenBank/DDBJ databases">
        <title>The complete chloroplast genome sequence of Lithospermum erythrorhizon: insights into the phylogenetic relationship among Boraginaceae species and the maternal lineages of purple gromwells.</title>
        <authorList>
            <person name="Okada T."/>
            <person name="Watanabe K."/>
        </authorList>
    </citation>
    <scope>NUCLEOTIDE SEQUENCE [LARGE SCALE GENOMIC DNA]</scope>
</reference>
<protein>
    <submittedName>
        <fullName evidence="1">Uncharacterized protein</fullName>
    </submittedName>
</protein>
<accession>A0AAV3R7E1</accession>
<evidence type="ECO:0000313" key="1">
    <source>
        <dbReference type="EMBL" id="GAA0172309.1"/>
    </source>
</evidence>
<dbReference type="AlphaFoldDB" id="A0AAV3R7E1"/>